<proteinExistence type="predicted"/>
<comment type="caution">
    <text evidence="2">The sequence shown here is derived from an EMBL/GenBank/DDBJ whole genome shotgun (WGS) entry which is preliminary data.</text>
</comment>
<accession>A0A7W0CCN0</accession>
<organism evidence="2 3">
    <name type="scientific">Desulfosalsimonas propionicica</name>
    <dbReference type="NCBI Taxonomy" id="332175"/>
    <lineage>
        <taxon>Bacteria</taxon>
        <taxon>Pseudomonadati</taxon>
        <taxon>Thermodesulfobacteriota</taxon>
        <taxon>Desulfobacteria</taxon>
        <taxon>Desulfobacterales</taxon>
        <taxon>Desulfosalsimonadaceae</taxon>
        <taxon>Desulfosalsimonas</taxon>
    </lineage>
</organism>
<keyword evidence="3" id="KW-1185">Reference proteome</keyword>
<dbReference type="Proteomes" id="UP000525298">
    <property type="component" value="Unassembled WGS sequence"/>
</dbReference>
<sequence length="471" mass="51914">MDIRAKLIFLLTVYAVVVGGCKIEGTVEQQGKGVEGVDVQMSGPESRTIQTDKDGYFVFNNIEKGEYRITPEKKAYTFEPESHSVKISKLSKTQEINFTVSQTGVQISADPQTIKPGETSTLSWSASNADTCAIEPDIGEVDTIGSLDVSPDESTVYSITATGAGDSAPDEVTVEVAPDESPEVSILSPSSGEFLAREEVAIRGTIDGISEAEVGVSVNSTALNEISFDSRIPANVYKEEFAANNVPLMPGENTITVILTSSDLEQIAEESVEVYCEPADYTIKATSARQRAVSPLEATLEIEASFNITDSSVICSGPAPADITEQAPDEYDVRMIEPGLYFFTVETADPENNILADEYVFLVMEEEELDEKLRSKWNGLKSALSEQDIQGALQYFTDEQKYLYSDIYSALEDELPQTAAEMKEIEFLYAKDNLAKYKIYKDEHYGGEEITVAYYLYFVKTSEGLWKIHRY</sequence>
<reference evidence="2 3" key="1">
    <citation type="submission" date="2020-07" db="EMBL/GenBank/DDBJ databases">
        <title>Genomic Encyclopedia of Type Strains, Phase IV (KMG-IV): sequencing the most valuable type-strain genomes for metagenomic binning, comparative biology and taxonomic classification.</title>
        <authorList>
            <person name="Goeker M."/>
        </authorList>
    </citation>
    <scope>NUCLEOTIDE SEQUENCE [LARGE SCALE GENOMIC DNA]</scope>
    <source>
        <strain evidence="2 3">DSM 17721</strain>
    </source>
</reference>
<name>A0A7W0CCN0_9BACT</name>
<dbReference type="RefSeq" id="WP_181552806.1">
    <property type="nucleotide sequence ID" value="NZ_JACDUS010000019.1"/>
</dbReference>
<protein>
    <recommendedName>
        <fullName evidence="1">NOMO second beta-sandwich domain-containing protein</fullName>
    </recommendedName>
</protein>
<gene>
    <name evidence="2" type="ORF">HNR65_003562</name>
</gene>
<dbReference type="Gene3D" id="2.60.40.1120">
    <property type="entry name" value="Carboxypeptidase-like, regulatory domain"/>
    <property type="match status" value="1"/>
</dbReference>
<dbReference type="AlphaFoldDB" id="A0A7W0CCN0"/>
<dbReference type="PROSITE" id="PS51257">
    <property type="entry name" value="PROKAR_LIPOPROTEIN"/>
    <property type="match status" value="1"/>
</dbReference>
<evidence type="ECO:0000313" key="2">
    <source>
        <dbReference type="EMBL" id="MBA2883200.1"/>
    </source>
</evidence>
<dbReference type="SUPFAM" id="SSF49478">
    <property type="entry name" value="Cna protein B-type domain"/>
    <property type="match status" value="1"/>
</dbReference>
<evidence type="ECO:0000313" key="3">
    <source>
        <dbReference type="Proteomes" id="UP000525298"/>
    </source>
</evidence>
<dbReference type="EMBL" id="JACDUS010000019">
    <property type="protein sequence ID" value="MBA2883200.1"/>
    <property type="molecule type" value="Genomic_DNA"/>
</dbReference>
<dbReference type="Pfam" id="PF22904">
    <property type="entry name" value="NOMO1-like_2nd"/>
    <property type="match status" value="1"/>
</dbReference>
<dbReference type="Gene3D" id="2.60.40.10">
    <property type="entry name" value="Immunoglobulins"/>
    <property type="match status" value="1"/>
</dbReference>
<dbReference type="InterPro" id="IPR055074">
    <property type="entry name" value="NOMO1-3_2nd"/>
</dbReference>
<evidence type="ECO:0000259" key="1">
    <source>
        <dbReference type="Pfam" id="PF22904"/>
    </source>
</evidence>
<dbReference type="InterPro" id="IPR013783">
    <property type="entry name" value="Ig-like_fold"/>
</dbReference>
<feature type="domain" description="NOMO second beta-sandwich" evidence="1">
    <location>
        <begin position="20"/>
        <end position="95"/>
    </location>
</feature>